<evidence type="ECO:0000313" key="8">
    <source>
        <dbReference type="Proteomes" id="UP000293142"/>
    </source>
</evidence>
<feature type="domain" description="Response regulatory" evidence="6">
    <location>
        <begin position="5"/>
        <end position="119"/>
    </location>
</feature>
<keyword evidence="2" id="KW-0805">Transcription regulation</keyword>
<protein>
    <submittedName>
        <fullName evidence="7">Response regulator</fullName>
    </submittedName>
</protein>
<dbReference type="SMART" id="SM00448">
    <property type="entry name" value="REC"/>
    <property type="match status" value="1"/>
</dbReference>
<keyword evidence="1" id="KW-0902">Two-component regulatory system</keyword>
<evidence type="ECO:0000256" key="3">
    <source>
        <dbReference type="ARBA" id="ARBA00023125"/>
    </source>
</evidence>
<dbReference type="GO" id="GO:0000160">
    <property type="term" value="P:phosphorelay signal transduction system"/>
    <property type="evidence" value="ECO:0007669"/>
    <property type="project" value="UniProtKB-KW"/>
</dbReference>
<evidence type="ECO:0000256" key="5">
    <source>
        <dbReference type="PROSITE-ProRule" id="PRU00169"/>
    </source>
</evidence>
<dbReference type="Gene3D" id="3.40.50.2300">
    <property type="match status" value="1"/>
</dbReference>
<dbReference type="Pfam" id="PF03704">
    <property type="entry name" value="BTAD"/>
    <property type="match status" value="1"/>
</dbReference>
<dbReference type="PROSITE" id="PS50110">
    <property type="entry name" value="RESPONSE_REGULATORY"/>
    <property type="match status" value="1"/>
</dbReference>
<dbReference type="Proteomes" id="UP000293142">
    <property type="component" value="Unassembled WGS sequence"/>
</dbReference>
<keyword evidence="5" id="KW-0597">Phosphoprotein</keyword>
<evidence type="ECO:0000256" key="2">
    <source>
        <dbReference type="ARBA" id="ARBA00023015"/>
    </source>
</evidence>
<feature type="modified residue" description="4-aspartylphosphate" evidence="5">
    <location>
        <position position="56"/>
    </location>
</feature>
<dbReference type="InterPro" id="IPR011990">
    <property type="entry name" value="TPR-like_helical_dom_sf"/>
</dbReference>
<dbReference type="Pfam" id="PF00072">
    <property type="entry name" value="Response_reg"/>
    <property type="match status" value="1"/>
</dbReference>
<dbReference type="InterPro" id="IPR001789">
    <property type="entry name" value="Sig_transdc_resp-reg_receiver"/>
</dbReference>
<evidence type="ECO:0000256" key="1">
    <source>
        <dbReference type="ARBA" id="ARBA00023012"/>
    </source>
</evidence>
<dbReference type="GO" id="GO:0006355">
    <property type="term" value="P:regulation of DNA-templated transcription"/>
    <property type="evidence" value="ECO:0007669"/>
    <property type="project" value="InterPro"/>
</dbReference>
<dbReference type="InterPro" id="IPR005158">
    <property type="entry name" value="BTAD"/>
</dbReference>
<evidence type="ECO:0000313" key="7">
    <source>
        <dbReference type="EMBL" id="TBL77285.1"/>
    </source>
</evidence>
<organism evidence="7 8">
    <name type="scientific">Paenibacillus thalictri</name>
    <dbReference type="NCBI Taxonomy" id="2527873"/>
    <lineage>
        <taxon>Bacteria</taxon>
        <taxon>Bacillati</taxon>
        <taxon>Bacillota</taxon>
        <taxon>Bacilli</taxon>
        <taxon>Bacillales</taxon>
        <taxon>Paenibacillaceae</taxon>
        <taxon>Paenibacillus</taxon>
    </lineage>
</organism>
<keyword evidence="8" id="KW-1185">Reference proteome</keyword>
<gene>
    <name evidence="7" type="ORF">EYB31_17530</name>
</gene>
<dbReference type="SUPFAM" id="SSF52172">
    <property type="entry name" value="CheY-like"/>
    <property type="match status" value="1"/>
</dbReference>
<comment type="caution">
    <text evidence="7">The sequence shown here is derived from an EMBL/GenBank/DDBJ whole genome shotgun (WGS) entry which is preliminary data.</text>
</comment>
<dbReference type="SMART" id="SM01043">
    <property type="entry name" value="BTAD"/>
    <property type="match status" value="1"/>
</dbReference>
<dbReference type="RefSeq" id="WP_131014676.1">
    <property type="nucleotide sequence ID" value="NZ_SIRE01000012.1"/>
</dbReference>
<dbReference type="InterPro" id="IPR016032">
    <property type="entry name" value="Sig_transdc_resp-reg_C-effctor"/>
</dbReference>
<dbReference type="Gene3D" id="1.10.10.10">
    <property type="entry name" value="Winged helix-like DNA-binding domain superfamily/Winged helix DNA-binding domain"/>
    <property type="match status" value="1"/>
</dbReference>
<evidence type="ECO:0000256" key="4">
    <source>
        <dbReference type="ARBA" id="ARBA00023163"/>
    </source>
</evidence>
<sequence>MESIKVMLVDDEQLALIQLRKMLQEMTGFEIVGAYLDPVEAIEMASVLRPDVVFLDIHLPEIFGLRAAEMLNDTCPDVEIVFITAYDEHAVEAFTLNALDYVLKPLQRSRLAITVERLKISIESKRKDRKTSDPVRIHCLQTLQIEFPGQQPETMKWRTSKAQELFTFMFHHRGQLVRKSELFELLWSDFDVPKAMTHLYTTIYQVRQDLKRIGVNIVIRSLSIKDGYVLDAAGICIDTVEWERELRRLSPVSDTNVAEHQRVMDMYRGDYLQDAGYLWSENERQRLRTLWLQHVQLLGDYYVRQGRMTEALAVYHRMQIQCPYYEESYFCLMKLYDELEDRVAVEEQYKRLTLVLSEALDTVPSPKTEVWYAKWKGLRPQLESGT</sequence>
<dbReference type="Gene3D" id="1.25.40.10">
    <property type="entry name" value="Tetratricopeptide repeat domain"/>
    <property type="match status" value="1"/>
</dbReference>
<accession>A0A4Q9DN17</accession>
<dbReference type="AlphaFoldDB" id="A0A4Q9DN17"/>
<keyword evidence="4" id="KW-0804">Transcription</keyword>
<evidence type="ECO:0000259" key="6">
    <source>
        <dbReference type="PROSITE" id="PS50110"/>
    </source>
</evidence>
<dbReference type="PANTHER" id="PTHR35807">
    <property type="entry name" value="TRANSCRIPTIONAL REGULATOR REDD-RELATED"/>
    <property type="match status" value="1"/>
</dbReference>
<dbReference type="InterPro" id="IPR036388">
    <property type="entry name" value="WH-like_DNA-bd_sf"/>
</dbReference>
<dbReference type="InterPro" id="IPR011006">
    <property type="entry name" value="CheY-like_superfamily"/>
</dbReference>
<dbReference type="SUPFAM" id="SSF46894">
    <property type="entry name" value="C-terminal effector domain of the bipartite response regulators"/>
    <property type="match status" value="1"/>
</dbReference>
<reference evidence="7 8" key="1">
    <citation type="submission" date="2019-02" db="EMBL/GenBank/DDBJ databases">
        <title>Paenibacillus sp. nov., isolated from surface-sterilized tissue of Thalictrum simplex L.</title>
        <authorList>
            <person name="Tuo L."/>
        </authorList>
    </citation>
    <scope>NUCLEOTIDE SEQUENCE [LARGE SCALE GENOMIC DNA]</scope>
    <source>
        <strain evidence="7 8">N2SHLJ1</strain>
    </source>
</reference>
<dbReference type="InterPro" id="IPR051677">
    <property type="entry name" value="AfsR-DnrI-RedD_regulator"/>
</dbReference>
<dbReference type="PANTHER" id="PTHR35807:SF2">
    <property type="entry name" value="TRANSCRIPTIONAL ACTIVATOR DOMAIN"/>
    <property type="match status" value="1"/>
</dbReference>
<dbReference type="EMBL" id="SIRE01000012">
    <property type="protein sequence ID" value="TBL77285.1"/>
    <property type="molecule type" value="Genomic_DNA"/>
</dbReference>
<dbReference type="SUPFAM" id="SSF48452">
    <property type="entry name" value="TPR-like"/>
    <property type="match status" value="1"/>
</dbReference>
<dbReference type="GO" id="GO:0003677">
    <property type="term" value="F:DNA binding"/>
    <property type="evidence" value="ECO:0007669"/>
    <property type="project" value="UniProtKB-KW"/>
</dbReference>
<name>A0A4Q9DN17_9BACL</name>
<dbReference type="OrthoDB" id="3190595at2"/>
<keyword evidence="3" id="KW-0238">DNA-binding</keyword>
<proteinExistence type="predicted"/>